<keyword evidence="2 6" id="KW-0808">Transferase</keyword>
<dbReference type="GO" id="GO:0016301">
    <property type="term" value="F:kinase activity"/>
    <property type="evidence" value="ECO:0007669"/>
    <property type="project" value="UniProtKB-KW"/>
</dbReference>
<dbReference type="PANTHER" id="PTHR46566">
    <property type="entry name" value="1-PHOSPHOFRUCTOKINASE-RELATED"/>
    <property type="match status" value="1"/>
</dbReference>
<evidence type="ECO:0000256" key="1">
    <source>
        <dbReference type="ARBA" id="ARBA00010688"/>
    </source>
</evidence>
<keyword evidence="10" id="KW-1185">Reference proteome</keyword>
<organism evidence="9 10">
    <name type="scientific">Microbacterium gilvum</name>
    <dbReference type="NCBI Taxonomy" id="1336204"/>
    <lineage>
        <taxon>Bacteria</taxon>
        <taxon>Bacillati</taxon>
        <taxon>Actinomycetota</taxon>
        <taxon>Actinomycetes</taxon>
        <taxon>Micrococcales</taxon>
        <taxon>Microbacteriaceae</taxon>
        <taxon>Microbacterium</taxon>
    </lineage>
</organism>
<dbReference type="EMBL" id="BAABKO010000005">
    <property type="protein sequence ID" value="GAA4780346.1"/>
    <property type="molecule type" value="Genomic_DNA"/>
</dbReference>
<dbReference type="NCBIfam" id="TIGR03168">
    <property type="entry name" value="1-PFK"/>
    <property type="match status" value="1"/>
</dbReference>
<comment type="similarity">
    <text evidence="1 7">Belongs to the carbohydrate kinase PfkB family.</text>
</comment>
<evidence type="ECO:0000256" key="2">
    <source>
        <dbReference type="ARBA" id="ARBA00022679"/>
    </source>
</evidence>
<evidence type="ECO:0000313" key="10">
    <source>
        <dbReference type="Proteomes" id="UP001501645"/>
    </source>
</evidence>
<evidence type="ECO:0000259" key="8">
    <source>
        <dbReference type="Pfam" id="PF00294"/>
    </source>
</evidence>
<dbReference type="PIRSF" id="PIRSF000535">
    <property type="entry name" value="1PFK/6PFK/LacC"/>
    <property type="match status" value="1"/>
</dbReference>
<dbReference type="InterPro" id="IPR029056">
    <property type="entry name" value="Ribokinase-like"/>
</dbReference>
<proteinExistence type="inferred from homology"/>
<evidence type="ECO:0000313" key="9">
    <source>
        <dbReference type="EMBL" id="GAA4780346.1"/>
    </source>
</evidence>
<dbReference type="CDD" id="cd01164">
    <property type="entry name" value="FruK_PfkB_like"/>
    <property type="match status" value="1"/>
</dbReference>
<protein>
    <submittedName>
        <fullName evidence="9">Hexose kinase</fullName>
    </submittedName>
</protein>
<keyword evidence="4 7" id="KW-0418">Kinase</keyword>
<evidence type="ECO:0000256" key="3">
    <source>
        <dbReference type="ARBA" id="ARBA00022741"/>
    </source>
</evidence>
<evidence type="ECO:0000256" key="6">
    <source>
        <dbReference type="PIRNR" id="PIRNR000535"/>
    </source>
</evidence>
<dbReference type="InterPro" id="IPR017583">
    <property type="entry name" value="Tagatose/fructose_Pkinase"/>
</dbReference>
<accession>A0ABP9AFI8</accession>
<dbReference type="RefSeq" id="WP_345440011.1">
    <property type="nucleotide sequence ID" value="NZ_BAABKO010000005.1"/>
</dbReference>
<comment type="caution">
    <text evidence="9">The sequence shown here is derived from an EMBL/GenBank/DDBJ whole genome shotgun (WGS) entry which is preliminary data.</text>
</comment>
<feature type="domain" description="Carbohydrate kinase PfkB" evidence="8">
    <location>
        <begin position="21"/>
        <end position="314"/>
    </location>
</feature>
<dbReference type="PRINTS" id="PR00990">
    <property type="entry name" value="RIBOKINASE"/>
</dbReference>
<evidence type="ECO:0000256" key="7">
    <source>
        <dbReference type="RuleBase" id="RU003704"/>
    </source>
</evidence>
<dbReference type="Proteomes" id="UP001501645">
    <property type="component" value="Unassembled WGS sequence"/>
</dbReference>
<evidence type="ECO:0000256" key="4">
    <source>
        <dbReference type="ARBA" id="ARBA00022777"/>
    </source>
</evidence>
<dbReference type="Pfam" id="PF00294">
    <property type="entry name" value="PfkB"/>
    <property type="match status" value="1"/>
</dbReference>
<dbReference type="PROSITE" id="PS00584">
    <property type="entry name" value="PFKB_KINASES_2"/>
    <property type="match status" value="1"/>
</dbReference>
<keyword evidence="3" id="KW-0547">Nucleotide-binding</keyword>
<keyword evidence="5" id="KW-0067">ATP-binding</keyword>
<name>A0ABP9AFI8_9MICO</name>
<reference evidence="10" key="1">
    <citation type="journal article" date="2019" name="Int. J. Syst. Evol. Microbiol.">
        <title>The Global Catalogue of Microorganisms (GCM) 10K type strain sequencing project: providing services to taxonomists for standard genome sequencing and annotation.</title>
        <authorList>
            <consortium name="The Broad Institute Genomics Platform"/>
            <consortium name="The Broad Institute Genome Sequencing Center for Infectious Disease"/>
            <person name="Wu L."/>
            <person name="Ma J."/>
        </authorList>
    </citation>
    <scope>NUCLEOTIDE SEQUENCE [LARGE SCALE GENOMIC DNA]</scope>
    <source>
        <strain evidence="10">JCM 18537</strain>
    </source>
</reference>
<dbReference type="SUPFAM" id="SSF53613">
    <property type="entry name" value="Ribokinase-like"/>
    <property type="match status" value="1"/>
</dbReference>
<dbReference type="InterPro" id="IPR002173">
    <property type="entry name" value="Carboh/pur_kinase_PfkB_CS"/>
</dbReference>
<gene>
    <name evidence="9" type="ORF">GCM10023351_26700</name>
</gene>
<evidence type="ECO:0000256" key="5">
    <source>
        <dbReference type="ARBA" id="ARBA00022840"/>
    </source>
</evidence>
<dbReference type="InterPro" id="IPR011611">
    <property type="entry name" value="PfkB_dom"/>
</dbReference>
<sequence>MIVTLTANPALDRTIALDAPLAPGEVQSASSVQEDAAGKGVNVARVLGAFGAEALAVLPVADDDPYRRLLPPELPVRTIAAPAAARVNLALTDAAGETTKINLAGAPLGAAVVDALVDAVVHAADGADWLALCGSLPADAPDDLYARIIAEVRRRAAAPPRIAVDATGAALAAVVSAADEIGPVDLVKPNEHELAQLVADIVPGSDRGALLAEVRGDAVGASARLARRIVPIAARTALVTLGGDGALLVDADGIWHAGIPAGVEVRSTVGAGDSSLAGYLLAELRGADAAERLRSAVRCGSATASLPGTRLATPADLPSGDIPVRPLV</sequence>
<dbReference type="InterPro" id="IPR002139">
    <property type="entry name" value="Ribo/fructo_kinase"/>
</dbReference>
<dbReference type="PANTHER" id="PTHR46566:SF5">
    <property type="entry name" value="1-PHOSPHOFRUCTOKINASE"/>
    <property type="match status" value="1"/>
</dbReference>
<dbReference type="Gene3D" id="3.40.1190.20">
    <property type="match status" value="1"/>
</dbReference>